<gene>
    <name evidence="1" type="ORF">DILT_LOCUS16457</name>
</gene>
<evidence type="ECO:0000313" key="2">
    <source>
        <dbReference type="Proteomes" id="UP000281553"/>
    </source>
</evidence>
<dbReference type="AlphaFoldDB" id="A0A3P7NB67"/>
<evidence type="ECO:0000313" key="1">
    <source>
        <dbReference type="EMBL" id="VDN34223.1"/>
    </source>
</evidence>
<name>A0A3P7NB67_DIBLA</name>
<dbReference type="OrthoDB" id="10058657at2759"/>
<proteinExistence type="predicted"/>
<organism evidence="1 2">
    <name type="scientific">Dibothriocephalus latus</name>
    <name type="common">Fish tapeworm</name>
    <name type="synonym">Diphyllobothrium latum</name>
    <dbReference type="NCBI Taxonomy" id="60516"/>
    <lineage>
        <taxon>Eukaryota</taxon>
        <taxon>Metazoa</taxon>
        <taxon>Spiralia</taxon>
        <taxon>Lophotrochozoa</taxon>
        <taxon>Platyhelminthes</taxon>
        <taxon>Cestoda</taxon>
        <taxon>Eucestoda</taxon>
        <taxon>Diphyllobothriidea</taxon>
        <taxon>Diphyllobothriidae</taxon>
        <taxon>Dibothriocephalus</taxon>
    </lineage>
</organism>
<dbReference type="Proteomes" id="UP000281553">
    <property type="component" value="Unassembled WGS sequence"/>
</dbReference>
<dbReference type="EMBL" id="UYRU01084924">
    <property type="protein sequence ID" value="VDN34223.1"/>
    <property type="molecule type" value="Genomic_DNA"/>
</dbReference>
<keyword evidence="2" id="KW-1185">Reference proteome</keyword>
<evidence type="ECO:0008006" key="3">
    <source>
        <dbReference type="Google" id="ProtNLM"/>
    </source>
</evidence>
<protein>
    <recommendedName>
        <fullName evidence="3">Reverse transcriptase domain-containing protein</fullName>
    </recommendedName>
</protein>
<sequence>MRFLTKDPERRAKSANEFLTHIQHLEVEADEAMGSFDVVALFTSIPPGLTIDTIDCLLREKYDETEQKLKRLHIIELPELCIQIYFTFNSQAYDGLASVWANCRSRFAEATAVGIKVSTPRIPGQICRRHICRNQKGRRAGF</sequence>
<reference evidence="1 2" key="1">
    <citation type="submission" date="2018-11" db="EMBL/GenBank/DDBJ databases">
        <authorList>
            <consortium name="Pathogen Informatics"/>
        </authorList>
    </citation>
    <scope>NUCLEOTIDE SEQUENCE [LARGE SCALE GENOMIC DNA]</scope>
</reference>
<accession>A0A3P7NB67</accession>